<organism evidence="1 2">
    <name type="scientific">Sporomusa sphaeroides DSM 2875</name>
    <dbReference type="NCBI Taxonomy" id="1337886"/>
    <lineage>
        <taxon>Bacteria</taxon>
        <taxon>Bacillati</taxon>
        <taxon>Bacillota</taxon>
        <taxon>Negativicutes</taxon>
        <taxon>Selenomonadales</taxon>
        <taxon>Sporomusaceae</taxon>
        <taxon>Sporomusa</taxon>
    </lineage>
</organism>
<comment type="caution">
    <text evidence="1">The sequence shown here is derived from an EMBL/GenBank/DDBJ whole genome shotgun (WGS) entry which is preliminary data.</text>
</comment>
<dbReference type="RefSeq" id="WP_075757167.1">
    <property type="nucleotide sequence ID" value="NZ_CP146991.1"/>
</dbReference>
<reference evidence="1 2" key="1">
    <citation type="submission" date="2016-01" db="EMBL/GenBank/DDBJ databases">
        <authorList>
            <person name="Brown R."/>
        </authorList>
    </citation>
    <scope>NUCLEOTIDE SEQUENCE [LARGE SCALE GENOMIC DNA]</scope>
    <source>
        <strain evidence="1">Sporomusa sphaeroides DSM 2875</strain>
    </source>
</reference>
<dbReference type="EMBL" id="FCOW01000013">
    <property type="protein sequence ID" value="CVK19943.1"/>
    <property type="molecule type" value="Genomic_DNA"/>
</dbReference>
<evidence type="ECO:0008006" key="3">
    <source>
        <dbReference type="Google" id="ProtNLM"/>
    </source>
</evidence>
<evidence type="ECO:0000313" key="2">
    <source>
        <dbReference type="Proteomes" id="UP000245702"/>
    </source>
</evidence>
<dbReference type="InterPro" id="IPR011009">
    <property type="entry name" value="Kinase-like_dom_sf"/>
</dbReference>
<name>A0ABP2CCM9_9FIRM</name>
<proteinExistence type="predicted"/>
<protein>
    <recommendedName>
        <fullName evidence="3">Lipopolysaccharide kinase (Kdo/WaaP) family protein</fullName>
    </recommendedName>
</protein>
<dbReference type="Proteomes" id="UP000245702">
    <property type="component" value="Unassembled WGS sequence"/>
</dbReference>
<dbReference type="SUPFAM" id="SSF56112">
    <property type="entry name" value="Protein kinase-like (PK-like)"/>
    <property type="match status" value="1"/>
</dbReference>
<accession>A0ABP2CCM9</accession>
<keyword evidence="2" id="KW-1185">Reference proteome</keyword>
<sequence length="265" mass="30907">MNTKLHSEQYNSAIKLYYQDDLPHKLAEKIIDCVWINPDQLKQEEDFELIQETKARVFRMKFGNQTYYLKNYAYRNSSKVIKNMLRPVDALKCFKIGMKLLHADIATAKPVLSLTMRRNAWLVDSIFVTPEVPGIDLYTYLSKNSSDLQLRTMLIKKIAVIWSKLVNHNLVHLDPWLGNFMIYPIKSDLQLELIDIDNIYSLPYLPQKLLVMKNLSKLRSKQANSFAATQAEIDLFLDEFRPRCNACQGSPYFQLALSHFIKKSH</sequence>
<gene>
    <name evidence="1" type="ORF">SSPH_02610</name>
</gene>
<evidence type="ECO:0000313" key="1">
    <source>
        <dbReference type="EMBL" id="CVK19943.1"/>
    </source>
</evidence>